<dbReference type="GO" id="GO:0030414">
    <property type="term" value="F:peptidase inhibitor activity"/>
    <property type="evidence" value="ECO:0007669"/>
    <property type="project" value="UniProtKB-KW"/>
</dbReference>
<evidence type="ECO:0000259" key="4">
    <source>
        <dbReference type="Pfam" id="PF09394"/>
    </source>
</evidence>
<dbReference type="Proteomes" id="UP001332243">
    <property type="component" value="Unassembled WGS sequence"/>
</dbReference>
<evidence type="ECO:0000256" key="1">
    <source>
        <dbReference type="ARBA" id="ARBA00022690"/>
    </source>
</evidence>
<feature type="transmembrane region" description="Helical" evidence="3">
    <location>
        <begin position="6"/>
        <end position="28"/>
    </location>
</feature>
<keyword evidence="6" id="KW-1185">Reference proteome</keyword>
<dbReference type="Pfam" id="PF09394">
    <property type="entry name" value="Inhibitor_I42"/>
    <property type="match status" value="1"/>
</dbReference>
<keyword evidence="1 5" id="KW-0646">Protease inhibitor</keyword>
<proteinExistence type="predicted"/>
<dbReference type="InterPro" id="IPR036331">
    <property type="entry name" value="Chagasin-like_sf"/>
</dbReference>
<keyword evidence="3" id="KW-1133">Transmembrane helix</keyword>
<evidence type="ECO:0000256" key="3">
    <source>
        <dbReference type="SAM" id="Phobius"/>
    </source>
</evidence>
<keyword evidence="3" id="KW-0472">Membrane</keyword>
<dbReference type="InterPro" id="IPR018990">
    <property type="entry name" value="Prot_inh_I42_chagasin"/>
</dbReference>
<protein>
    <submittedName>
        <fullName evidence="5">Protease inhibitor I42 family protein</fullName>
    </submittedName>
</protein>
<dbReference type="Gene3D" id="2.60.40.2020">
    <property type="match status" value="1"/>
</dbReference>
<dbReference type="RefSeq" id="WP_331216023.1">
    <property type="nucleotide sequence ID" value="NZ_JAZGQK010000017.1"/>
</dbReference>
<sequence>MTPVRRVVTIVVVVAVLGVAAVVGGLLIRRQVVYGTVLDRSSASSTVEVGDRFSLKVPDRGPSVGDSWSATVEPGDVVTLVGDELIPDSLGDRLFGSLNGGGAGQHYFRFDAERAGQVTITLANCFQGCWDADTRALSETLTWTVTVS</sequence>
<evidence type="ECO:0000313" key="6">
    <source>
        <dbReference type="Proteomes" id="UP001332243"/>
    </source>
</evidence>
<reference evidence="5 6" key="1">
    <citation type="submission" date="2024-01" db="EMBL/GenBank/DDBJ databases">
        <title>Genome insights into Plantactinospora sonchi sp. nov.</title>
        <authorList>
            <person name="Wang L."/>
        </authorList>
    </citation>
    <scope>NUCLEOTIDE SEQUENCE [LARGE SCALE GENOMIC DNA]</scope>
    <source>
        <strain evidence="5 6">NEAU-QY2</strain>
    </source>
</reference>
<dbReference type="SUPFAM" id="SSF141066">
    <property type="entry name" value="ICP-like"/>
    <property type="match status" value="1"/>
</dbReference>
<name>A0ABU7RWN4_9ACTN</name>
<accession>A0ABU7RWN4</accession>
<gene>
    <name evidence="5" type="ORF">V1633_20720</name>
</gene>
<comment type="caution">
    <text evidence="5">The sequence shown here is derived from an EMBL/GenBank/DDBJ whole genome shotgun (WGS) entry which is preliminary data.</text>
</comment>
<dbReference type="EMBL" id="JAZGQK010000017">
    <property type="protein sequence ID" value="MEE6260912.1"/>
    <property type="molecule type" value="Genomic_DNA"/>
</dbReference>
<organism evidence="5 6">
    <name type="scientific">Plantactinospora sonchi</name>
    <dbReference type="NCBI Taxonomy" id="1544735"/>
    <lineage>
        <taxon>Bacteria</taxon>
        <taxon>Bacillati</taxon>
        <taxon>Actinomycetota</taxon>
        <taxon>Actinomycetes</taxon>
        <taxon>Micromonosporales</taxon>
        <taxon>Micromonosporaceae</taxon>
        <taxon>Plantactinospora</taxon>
    </lineage>
</organism>
<keyword evidence="2" id="KW-0789">Thiol protease inhibitor</keyword>
<keyword evidence="3" id="KW-0812">Transmembrane</keyword>
<evidence type="ECO:0000256" key="2">
    <source>
        <dbReference type="ARBA" id="ARBA00022704"/>
    </source>
</evidence>
<evidence type="ECO:0000313" key="5">
    <source>
        <dbReference type="EMBL" id="MEE6260912.1"/>
    </source>
</evidence>
<feature type="domain" description="Proteinase inhibitor I42 chagasin" evidence="4">
    <location>
        <begin position="46"/>
        <end position="128"/>
    </location>
</feature>